<name>G7WRG0_METH6</name>
<dbReference type="InterPro" id="IPR024705">
    <property type="entry name" value="Ssp411"/>
</dbReference>
<organism evidence="2 3">
    <name type="scientific">Methanothrix harundinacea (strain 6Ac)</name>
    <name type="common">Methanosaeta harundinacea</name>
    <dbReference type="NCBI Taxonomy" id="1110509"/>
    <lineage>
        <taxon>Archaea</taxon>
        <taxon>Methanobacteriati</taxon>
        <taxon>Methanobacteriota</taxon>
        <taxon>Stenosarchaea group</taxon>
        <taxon>Methanomicrobia</taxon>
        <taxon>Methanotrichales</taxon>
        <taxon>Methanotrichaceae</taxon>
        <taxon>Methanothrix</taxon>
    </lineage>
</organism>
<dbReference type="InterPro" id="IPR036249">
    <property type="entry name" value="Thioredoxin-like_sf"/>
</dbReference>
<dbReference type="SUPFAM" id="SSF52833">
    <property type="entry name" value="Thioredoxin-like"/>
    <property type="match status" value="1"/>
</dbReference>
<dbReference type="PATRIC" id="fig|1110509.7.peg.2510"/>
<dbReference type="PANTHER" id="PTHR42899:SF1">
    <property type="entry name" value="SPERMATOGENESIS-ASSOCIATED PROTEIN 20"/>
    <property type="match status" value="1"/>
</dbReference>
<dbReference type="EMBL" id="CP003117">
    <property type="protein sequence ID" value="AET65621.1"/>
    <property type="molecule type" value="Genomic_DNA"/>
</dbReference>
<accession>G7WRG0</accession>
<gene>
    <name evidence="2" type="ordered locus">Mhar_2269</name>
</gene>
<dbReference type="AlphaFoldDB" id="G7WRG0"/>
<keyword evidence="3" id="KW-1185">Reference proteome</keyword>
<evidence type="ECO:0000313" key="3">
    <source>
        <dbReference type="Proteomes" id="UP000005877"/>
    </source>
</evidence>
<dbReference type="Gene3D" id="3.40.30.10">
    <property type="entry name" value="Glutaredoxin"/>
    <property type="match status" value="1"/>
</dbReference>
<dbReference type="GO" id="GO:0005975">
    <property type="term" value="P:carbohydrate metabolic process"/>
    <property type="evidence" value="ECO:0007669"/>
    <property type="project" value="InterPro"/>
</dbReference>
<evidence type="ECO:0000313" key="2">
    <source>
        <dbReference type="EMBL" id="AET65621.1"/>
    </source>
</evidence>
<dbReference type="SUPFAM" id="SSF48208">
    <property type="entry name" value="Six-hairpin glycosidases"/>
    <property type="match status" value="1"/>
</dbReference>
<dbReference type="InterPro" id="IPR004879">
    <property type="entry name" value="Ssp411-like_TRX"/>
</dbReference>
<protein>
    <recommendedName>
        <fullName evidence="1">Spermatogenesis-associated protein 20-like TRX domain-containing protein</fullName>
    </recommendedName>
</protein>
<dbReference type="InterPro" id="IPR008928">
    <property type="entry name" value="6-hairpin_glycosidase_sf"/>
</dbReference>
<proteinExistence type="predicted"/>
<dbReference type="PANTHER" id="PTHR42899">
    <property type="entry name" value="SPERMATOGENESIS-ASSOCIATED PROTEIN 20"/>
    <property type="match status" value="1"/>
</dbReference>
<dbReference type="STRING" id="1110509.Mhar_2269"/>
<reference evidence="2 3" key="1">
    <citation type="journal article" date="2012" name="PLoS ONE">
        <title>The genome characteristics and predicted function of methyl-group oxidation pathway in the obligate aceticlastic methanogens, Methanosaeta spp.</title>
        <authorList>
            <person name="Zhu J."/>
            <person name="Zheng H."/>
            <person name="Ai G."/>
            <person name="Zhang G."/>
            <person name="Liu D."/>
            <person name="Liu X."/>
            <person name="Dong X."/>
        </authorList>
    </citation>
    <scope>NUCLEOTIDE SEQUENCE [LARGE SCALE GENOMIC DNA]</scope>
    <source>
        <strain evidence="2 3">6Ac</strain>
    </source>
</reference>
<dbReference type="CDD" id="cd02955">
    <property type="entry name" value="SSP411"/>
    <property type="match status" value="1"/>
</dbReference>
<dbReference type="InterPro" id="IPR012341">
    <property type="entry name" value="6hp_glycosidase-like_sf"/>
</dbReference>
<dbReference type="Pfam" id="PF03190">
    <property type="entry name" value="Thioredox_DsbH"/>
    <property type="match status" value="1"/>
</dbReference>
<evidence type="ECO:0000259" key="1">
    <source>
        <dbReference type="Pfam" id="PF03190"/>
    </source>
</evidence>
<dbReference type="Proteomes" id="UP000005877">
    <property type="component" value="Chromosome"/>
</dbReference>
<feature type="domain" description="Spermatogenesis-associated protein 20-like TRX" evidence="1">
    <location>
        <begin position="4"/>
        <end position="165"/>
    </location>
</feature>
<sequence>MKKKNRLAFEKSPYLLEHAENPVDWYPWGEEAFTRAEREDKPVFLSIGYSTCHWCHVMAAESFEDEEVARLLNATFVPIKVDREERPDLDAVYMAVAQMMTGSGGWPLTVFLTPDKKPFFAATYIPKESRFGRIGILDLIPRIGHLWKNERAMLLSSAEEVASALRRPPPEVPGLRLEEATIKAAYQGLVARFDAANGGFGGAPKFPSPTTFLFLLRHWRRTGDPGGVQMTEVTLRAMRRGGIFDHLGGGFHRYSTDLHWRLPHFEKMLYDQAMISLACLEAHQATGKAEYATIAREVFDYLLRDLAAPEGGFYSAEDADSEGEEGRFYLWTLPEVRAVLDPDEAELAARIFHLQEEGNFREEATGRLTGKNVLAMKIPLEDHAREMGIPVGDLREWLEAAREKLFAAREGRARPKKDDKILADWNGLAIAALARGAQVLGDRRLEEAADRAADLVLHRMRDERGRLLHRYRGGDAGILGNLDDYANMVWGLLELYEAGFRPERLEAALALARDMVERFRDRDGGGFFFTPEDGEELIVRRKDGHDGALPAGNAVAAFNLLRLARMTGDPELEVIGSEGLQAFAAQARGSPSAFLHLLSALDFALGPSSEVVVVGEAGSPETAEMLKALRSRFLPRKVVLGRPVGEDQRIVELAGFTAEMEALEGRTTAYVCSGRVCRQPTTDPAAVLKLLEEAAGGS</sequence>
<dbReference type="PIRSF" id="PIRSF006402">
    <property type="entry name" value="UCP006402_thioredoxin"/>
    <property type="match status" value="1"/>
</dbReference>
<dbReference type="KEGG" id="mhi:Mhar_2269"/>
<dbReference type="HOGENOM" id="CLU_014051_4_1_2"/>
<dbReference type="Gene3D" id="1.50.10.10">
    <property type="match status" value="2"/>
</dbReference>